<proteinExistence type="predicted"/>
<comment type="caution">
    <text evidence="1">The sequence shown here is derived from an EMBL/GenBank/DDBJ whole genome shotgun (WGS) entry which is preliminary data.</text>
</comment>
<accession>A0ABU5ZYL0</accession>
<evidence type="ECO:0000313" key="2">
    <source>
        <dbReference type="Proteomes" id="UP001327027"/>
    </source>
</evidence>
<protein>
    <recommendedName>
        <fullName evidence="3">Lipoprotein</fullName>
    </recommendedName>
</protein>
<dbReference type="PROSITE" id="PS51257">
    <property type="entry name" value="PROKAR_LIPOPROTEIN"/>
    <property type="match status" value="1"/>
</dbReference>
<keyword evidence="2" id="KW-1185">Reference proteome</keyword>
<gene>
    <name evidence="1" type="ORF">U6A24_15795</name>
</gene>
<sequence length="183" mass="20627">MKKLALLILATIFVIGIQGCSTNEEETTSTQQENSIPDYVFSADYLLGNKNLPPRPQNKNLCFERIFVVFPSNSTDLDNLDYLERARRSMFSEILAATIPYCDDVYEWYVPCNETPNRYCDPFLCAPQRFPKSEGEKTHAAETLSLSEDPDGDPACNTCDGTSGWGRANNASCEEIKRSLFLR</sequence>
<organism evidence="1 2">
    <name type="scientific">Aquimarina gracilis</name>
    <dbReference type="NCBI Taxonomy" id="874422"/>
    <lineage>
        <taxon>Bacteria</taxon>
        <taxon>Pseudomonadati</taxon>
        <taxon>Bacteroidota</taxon>
        <taxon>Flavobacteriia</taxon>
        <taxon>Flavobacteriales</taxon>
        <taxon>Flavobacteriaceae</taxon>
        <taxon>Aquimarina</taxon>
    </lineage>
</organism>
<dbReference type="RefSeq" id="WP_324180959.1">
    <property type="nucleotide sequence ID" value="NZ_BAABAW010000020.1"/>
</dbReference>
<dbReference type="Proteomes" id="UP001327027">
    <property type="component" value="Unassembled WGS sequence"/>
</dbReference>
<evidence type="ECO:0008006" key="3">
    <source>
        <dbReference type="Google" id="ProtNLM"/>
    </source>
</evidence>
<reference evidence="1 2" key="1">
    <citation type="journal article" date="2013" name="Int. J. Syst. Evol. Microbiol.">
        <title>Aquimarina gracilis sp. nov., isolated from the gut microflora of a mussel, Mytilus coruscus, and emended description of Aquimarina spongiae.</title>
        <authorList>
            <person name="Park S.C."/>
            <person name="Choe H.N."/>
            <person name="Baik K.S."/>
            <person name="Seong C.N."/>
        </authorList>
    </citation>
    <scope>NUCLEOTIDE SEQUENCE [LARGE SCALE GENOMIC DNA]</scope>
    <source>
        <strain evidence="1 2">PSC32</strain>
    </source>
</reference>
<name>A0ABU5ZYL0_9FLAO</name>
<evidence type="ECO:0000313" key="1">
    <source>
        <dbReference type="EMBL" id="MEB3346937.1"/>
    </source>
</evidence>
<dbReference type="EMBL" id="JAYKLX010000007">
    <property type="protein sequence ID" value="MEB3346937.1"/>
    <property type="molecule type" value="Genomic_DNA"/>
</dbReference>